<dbReference type="InterPro" id="IPR003593">
    <property type="entry name" value="AAA+_ATPase"/>
</dbReference>
<gene>
    <name evidence="10" type="primary">LOC132799747</name>
</gene>
<dbReference type="InterPro" id="IPR032675">
    <property type="entry name" value="LRR_dom_sf"/>
</dbReference>
<dbReference type="SUPFAM" id="SSF52540">
    <property type="entry name" value="P-loop containing nucleoside triphosphate hydrolases"/>
    <property type="match status" value="1"/>
</dbReference>
<keyword evidence="3" id="KW-0677">Repeat</keyword>
<keyword evidence="6" id="KW-0067">ATP-binding</keyword>
<sequence>MDVVIAPIVEKIVEYTVAPIGRQIGYVFSYGSNMENLDSKIDELEYKKDRLQQSVDEAKNNGHEIYPAVQEWLDSVTKEARNFRRDECRANTRCLNVSFPNPVWRHRLSRKAKKTVQSITSKIEVADRFDQVSYLPTRQSSIRNKGYEEFGSRMSTLTKVMEALRDPNVNMIGLYGMGGVGKTMLAKEVARQAVEEKLFTQAIVVTVSQNPKYEDIQQQIAEKLRLQLDEKSLTARADRLRSRLRQEKMILIIVDDVWKRIDLDEDVGISFGGDQKQCKILLTSRFYNALKNDVRNENTFEVGKLSESESMDLFNKTATDDSDGKPEFPDLATQIVKECAGLPLAITVVASALKKEPNCHVWKNALDELRRARPDNIEGMHDKVYSSVKLSYNFLPSEEAKSLLLLCSLFPEDENIDTGDLLKYAFGLDLLQGPFPEMETAKSKMNTLVENLKRSSLLLDGYYKDRVKLHDVIRDVAIDIASKERRWYNIRNLHELDEYMRRDHKKFKDAIAISLLSCPDVVEQLPECPQLKLLLIAGHRRGSSDCQIADRFLEGLKELRVLYLGSVTLDPLPSSFRFLQNLRTLRLEGCRLGNIALIGELKNLEILDLSRSTVVELGSEIGQLTRLRVLDLRKCEKLKVIQPNVLGSLRNLEWLNLYPSFTNWEVEGVNGHERRNASLGELKNLPQLSSLLDLTIPDVNVLPKDIFGEKLESYSIKLGKSFTDYDYEEEEDGSYYYRKLSVELERSSQLDELGLGNLLRRSDAIELNGLEGMNSVAYELDKEGFPHCKRLLVANNAGILYIVNPVGQTAFLNLKILRLERLVKLGKICRGRLAPDSFVNLRRLGVFECHRLKNIFCFSIAKLLEEIEVEDCEMIEEIVDNDEAINVRIEFPRLRLLRLEKLPQLLQYCTDRQPKSTTNTSSIPLFNEKVEFSNLERLRLFHLNIGKVWSDQLQYYQKTFVDQGALGNLKNIEVSGCDNLKALIPLSLATSLVHLEDLKVESCKVMEEIVYSTEDSGEEIRLDNILFPKLRSLSLRSIPKLGTIIRDSKSTLIDNEAEGIDSVAYKQPLFNSKELYLRSLDSLQMIWDTQLLEKFDNNLTKVTVNKCDNLKSLIPSSLCGSLVHLEWLGISRCENIREVVSIEESAGQEKLGKIFFPQLRYLYDLPKLKRFCAGDCIECPSLEILAIKNCGKMETFISDSLPSHIDNENEEIESVNKTPFFVKDKVKFPNLEELTIRRNEIISEIWHGDQSSTLPFPKLKSIKLDCNLSESCKFSFKFFQRLEHLDHVGISSLLMESLISSNEAHDIPMPLRKLDLDALPKLVHLCDEGVQTCKTFRVVEVLNVSRCERLKSLMTSSMCFQNLTTLSVSDCDALESLMASAAAAKSLQKLTKLIVRNFKRMTQIIGNNHEAECDVETEQNEIGFSNLQILRLHDLCSLGKFYSGNNIIRLPNLEELIVNKCPEMGTFSHGTVYTPRLYRITIKLKDDWLIDFLEYASDDDVEYQRLLEGDVNTTLKKLWEDHQTAATSSQPNIT</sequence>
<dbReference type="PANTHER" id="PTHR33463">
    <property type="entry name" value="NB-ARC DOMAIN-CONTAINING PROTEIN-RELATED"/>
    <property type="match status" value="1"/>
</dbReference>
<protein>
    <submittedName>
        <fullName evidence="10">Disease resistance protein At4g27190-like</fullName>
    </submittedName>
</protein>
<keyword evidence="9" id="KW-1185">Reference proteome</keyword>
<dbReference type="Gene3D" id="3.80.10.10">
    <property type="entry name" value="Ribonuclease Inhibitor"/>
    <property type="match status" value="3"/>
</dbReference>
<evidence type="ECO:0000256" key="4">
    <source>
        <dbReference type="ARBA" id="ARBA00022741"/>
    </source>
</evidence>
<accession>A0ABM3ZUS6</accession>
<dbReference type="GeneID" id="132799747"/>
<evidence type="ECO:0000256" key="3">
    <source>
        <dbReference type="ARBA" id="ARBA00022737"/>
    </source>
</evidence>
<feature type="coiled-coil region" evidence="7">
    <location>
        <begin position="34"/>
        <end position="61"/>
    </location>
</feature>
<proteinExistence type="inferred from homology"/>
<dbReference type="RefSeq" id="XP_060668237.1">
    <property type="nucleotide sequence ID" value="XM_060812254.1"/>
</dbReference>
<dbReference type="Gene3D" id="3.40.50.300">
    <property type="entry name" value="P-loop containing nucleotide triphosphate hydrolases"/>
    <property type="match status" value="1"/>
</dbReference>
<dbReference type="SUPFAM" id="SSF52047">
    <property type="entry name" value="RNI-like"/>
    <property type="match status" value="1"/>
</dbReference>
<evidence type="ECO:0000259" key="8">
    <source>
        <dbReference type="SMART" id="SM00382"/>
    </source>
</evidence>
<dbReference type="InterPro" id="IPR057135">
    <property type="entry name" value="At4g27190-like_LRR"/>
</dbReference>
<dbReference type="InterPro" id="IPR036388">
    <property type="entry name" value="WH-like_DNA-bd_sf"/>
</dbReference>
<name>A0ABM3ZUS6_ZIZJJ</name>
<dbReference type="SMART" id="SM00382">
    <property type="entry name" value="AAA"/>
    <property type="match status" value="1"/>
</dbReference>
<organism evidence="9 10">
    <name type="scientific">Ziziphus jujuba</name>
    <name type="common">Chinese jujube</name>
    <name type="synonym">Ziziphus sativa</name>
    <dbReference type="NCBI Taxonomy" id="326968"/>
    <lineage>
        <taxon>Eukaryota</taxon>
        <taxon>Viridiplantae</taxon>
        <taxon>Streptophyta</taxon>
        <taxon>Embryophyta</taxon>
        <taxon>Tracheophyta</taxon>
        <taxon>Spermatophyta</taxon>
        <taxon>Magnoliopsida</taxon>
        <taxon>eudicotyledons</taxon>
        <taxon>Gunneridae</taxon>
        <taxon>Pentapetalae</taxon>
        <taxon>rosids</taxon>
        <taxon>fabids</taxon>
        <taxon>Rosales</taxon>
        <taxon>Rhamnaceae</taxon>
        <taxon>Paliureae</taxon>
        <taxon>Ziziphus</taxon>
    </lineage>
</organism>
<comment type="similarity">
    <text evidence="1">Belongs to the disease resistance NB-LRR family.</text>
</comment>
<dbReference type="PANTHER" id="PTHR33463:SF198">
    <property type="entry name" value="RPP4C3"/>
    <property type="match status" value="1"/>
</dbReference>
<dbReference type="InterPro" id="IPR027417">
    <property type="entry name" value="P-loop_NTPase"/>
</dbReference>
<keyword evidence="5" id="KW-0611">Plant defense</keyword>
<dbReference type="Gene3D" id="1.10.10.10">
    <property type="entry name" value="Winged helix-like DNA-binding domain superfamily/Winged helix DNA-binding domain"/>
    <property type="match status" value="1"/>
</dbReference>
<dbReference type="Pfam" id="PF00931">
    <property type="entry name" value="NB-ARC"/>
    <property type="match status" value="1"/>
</dbReference>
<evidence type="ECO:0000256" key="7">
    <source>
        <dbReference type="SAM" id="Coils"/>
    </source>
</evidence>
<evidence type="ECO:0000256" key="2">
    <source>
        <dbReference type="ARBA" id="ARBA00022614"/>
    </source>
</evidence>
<feature type="domain" description="AAA+ ATPase" evidence="8">
    <location>
        <begin position="168"/>
        <end position="384"/>
    </location>
</feature>
<dbReference type="Pfam" id="PF23247">
    <property type="entry name" value="LRR_RPS2"/>
    <property type="match status" value="4"/>
</dbReference>
<evidence type="ECO:0000256" key="6">
    <source>
        <dbReference type="ARBA" id="ARBA00022840"/>
    </source>
</evidence>
<dbReference type="Gene3D" id="1.10.8.430">
    <property type="entry name" value="Helical domain of apoptotic protease-activating factors"/>
    <property type="match status" value="1"/>
</dbReference>
<evidence type="ECO:0000313" key="9">
    <source>
        <dbReference type="Proteomes" id="UP001652623"/>
    </source>
</evidence>
<dbReference type="SUPFAM" id="SSF52058">
    <property type="entry name" value="L domain-like"/>
    <property type="match status" value="1"/>
</dbReference>
<evidence type="ECO:0000256" key="1">
    <source>
        <dbReference type="ARBA" id="ARBA00008894"/>
    </source>
</evidence>
<evidence type="ECO:0000256" key="5">
    <source>
        <dbReference type="ARBA" id="ARBA00022821"/>
    </source>
</evidence>
<dbReference type="InterPro" id="IPR050905">
    <property type="entry name" value="Plant_NBS-LRR"/>
</dbReference>
<dbReference type="InterPro" id="IPR002182">
    <property type="entry name" value="NB-ARC"/>
</dbReference>
<evidence type="ECO:0000313" key="10">
    <source>
        <dbReference type="RefSeq" id="XP_060668237.1"/>
    </source>
</evidence>
<keyword evidence="7" id="KW-0175">Coiled coil</keyword>
<keyword evidence="4" id="KW-0547">Nucleotide-binding</keyword>
<keyword evidence="2" id="KW-0433">Leucine-rich repeat</keyword>
<reference evidence="10" key="1">
    <citation type="submission" date="2025-08" db="UniProtKB">
        <authorList>
            <consortium name="RefSeq"/>
        </authorList>
    </citation>
    <scope>IDENTIFICATION</scope>
    <source>
        <tissue evidence="10">Seedling</tissue>
    </source>
</reference>
<dbReference type="Proteomes" id="UP001652623">
    <property type="component" value="Chromosome 10"/>
</dbReference>
<dbReference type="PRINTS" id="PR00364">
    <property type="entry name" value="DISEASERSIST"/>
</dbReference>
<dbReference type="InterPro" id="IPR042197">
    <property type="entry name" value="Apaf_helical"/>
</dbReference>